<name>A0A3S2UAJ7_9BURK</name>
<accession>A0A3S2UAJ7</accession>
<dbReference type="PANTHER" id="PTHR13887:SF41">
    <property type="entry name" value="THIOREDOXIN SUPERFAMILY PROTEIN"/>
    <property type="match status" value="1"/>
</dbReference>
<dbReference type="OrthoDB" id="9799122at2"/>
<organism evidence="2 3">
    <name type="scientific">Inhella crocodyli</name>
    <dbReference type="NCBI Taxonomy" id="2499851"/>
    <lineage>
        <taxon>Bacteria</taxon>
        <taxon>Pseudomonadati</taxon>
        <taxon>Pseudomonadota</taxon>
        <taxon>Betaproteobacteria</taxon>
        <taxon>Burkholderiales</taxon>
        <taxon>Sphaerotilaceae</taxon>
        <taxon>Inhella</taxon>
    </lineage>
</organism>
<evidence type="ECO:0000313" key="2">
    <source>
        <dbReference type="EMBL" id="RVT82921.1"/>
    </source>
</evidence>
<dbReference type="SUPFAM" id="SSF52833">
    <property type="entry name" value="Thioredoxin-like"/>
    <property type="match status" value="1"/>
</dbReference>
<dbReference type="InterPro" id="IPR001853">
    <property type="entry name" value="DSBA-like_thioredoxin_dom"/>
</dbReference>
<dbReference type="Gene3D" id="3.40.30.10">
    <property type="entry name" value="Glutaredoxin"/>
    <property type="match status" value="1"/>
</dbReference>
<gene>
    <name evidence="2" type="ORF">EOD73_15245</name>
</gene>
<keyword evidence="3" id="KW-1185">Reference proteome</keyword>
<dbReference type="RefSeq" id="WP_127683902.1">
    <property type="nucleotide sequence ID" value="NZ_SACM01000005.1"/>
</dbReference>
<proteinExistence type="predicted"/>
<dbReference type="CDD" id="cd03024">
    <property type="entry name" value="DsbA_FrnE"/>
    <property type="match status" value="1"/>
</dbReference>
<dbReference type="EMBL" id="SACM01000005">
    <property type="protein sequence ID" value="RVT82921.1"/>
    <property type="molecule type" value="Genomic_DNA"/>
</dbReference>
<evidence type="ECO:0000259" key="1">
    <source>
        <dbReference type="Pfam" id="PF01323"/>
    </source>
</evidence>
<dbReference type="AlphaFoldDB" id="A0A3S2UAJ7"/>
<feature type="domain" description="DSBA-like thioredoxin" evidence="1">
    <location>
        <begin position="9"/>
        <end position="213"/>
    </location>
</feature>
<evidence type="ECO:0000313" key="3">
    <source>
        <dbReference type="Proteomes" id="UP000288587"/>
    </source>
</evidence>
<sequence>MSTPRIELQIDFVSDIACPWCAVGLHALQTALNRVAPGITAHIECQPFELNPAMPPEGQDVVEHLTAKYGIGPEQIEQNRAVLHARGAEVGFQFGTRSRIWNTFDAHRLLHWAGLPGQPDGAQWQLKQALLKAYHGDGANPGDAALLTALAAQVGLDAQEAAAVLASGRFADEVRETEAMWQEAGIRAVPAVVINRKHLISGGQPAEAFEQALRQIAAATPGPA</sequence>
<dbReference type="Proteomes" id="UP000288587">
    <property type="component" value="Unassembled WGS sequence"/>
</dbReference>
<comment type="caution">
    <text evidence="2">The sequence shown here is derived from an EMBL/GenBank/DDBJ whole genome shotgun (WGS) entry which is preliminary data.</text>
</comment>
<dbReference type="InterPro" id="IPR036249">
    <property type="entry name" value="Thioredoxin-like_sf"/>
</dbReference>
<dbReference type="Pfam" id="PF01323">
    <property type="entry name" value="DSBA"/>
    <property type="match status" value="1"/>
</dbReference>
<reference evidence="2 3" key="1">
    <citation type="submission" date="2019-01" db="EMBL/GenBank/DDBJ databases">
        <authorList>
            <person name="Chen W.-M."/>
        </authorList>
    </citation>
    <scope>NUCLEOTIDE SEQUENCE [LARGE SCALE GENOMIC DNA]</scope>
    <source>
        <strain evidence="2 3">CCP-18</strain>
    </source>
</reference>
<protein>
    <submittedName>
        <fullName evidence="2">DsbA family oxidoreductase</fullName>
    </submittedName>
</protein>
<dbReference type="GO" id="GO:0016491">
    <property type="term" value="F:oxidoreductase activity"/>
    <property type="evidence" value="ECO:0007669"/>
    <property type="project" value="InterPro"/>
</dbReference>
<dbReference type="PANTHER" id="PTHR13887">
    <property type="entry name" value="GLUTATHIONE S-TRANSFERASE KAPPA"/>
    <property type="match status" value="1"/>
</dbReference>